<reference evidence="2" key="1">
    <citation type="submission" date="2017-03" db="EMBL/GenBank/DDBJ databases">
        <title>Phytopthora megakarya and P. palmivora, two closely related causual agents of cacao black pod achieved similar genome size and gene model numbers by different mechanisms.</title>
        <authorList>
            <person name="Ali S."/>
            <person name="Shao J."/>
            <person name="Larry D.J."/>
            <person name="Kronmiller B."/>
            <person name="Shen D."/>
            <person name="Strem M.D."/>
            <person name="Melnick R.L."/>
            <person name="Guiltinan M.J."/>
            <person name="Tyler B.M."/>
            <person name="Meinhardt L.W."/>
            <person name="Bailey B.A."/>
        </authorList>
    </citation>
    <scope>NUCLEOTIDE SEQUENCE [LARGE SCALE GENOMIC DNA]</scope>
    <source>
        <strain evidence="2">zdho120</strain>
    </source>
</reference>
<accession>A0A225UZV7</accession>
<dbReference type="EMBL" id="NBNE01009492">
    <property type="protein sequence ID" value="OWY98358.1"/>
    <property type="molecule type" value="Genomic_DNA"/>
</dbReference>
<name>A0A225UZV7_9STRA</name>
<evidence type="ECO:0000313" key="1">
    <source>
        <dbReference type="EMBL" id="OWY98358.1"/>
    </source>
</evidence>
<keyword evidence="2" id="KW-1185">Reference proteome</keyword>
<proteinExistence type="predicted"/>
<sequence length="209" mass="24184">MTFDVAISNVLALQFLKEEHFTRTWNRIGTAVNFNYDTEMSNVLRLISKHAAELVHEQYKVATNPYTTIAFKKIRDSYYKISRGKMESLNTHFSDSTSTMLSCYVLSSHVEIVVPLHSIHERWLLRGNAFHVMEIPSNRERFKYKANTILHGNDCISKLSDLQTKIATWMHNADTSHFDVMFESLERAYNSAIRGELSAIRDYKENGDP</sequence>
<gene>
    <name evidence="1" type="ORF">PHMEG_00030897</name>
</gene>
<organism evidence="1 2">
    <name type="scientific">Phytophthora megakarya</name>
    <dbReference type="NCBI Taxonomy" id="4795"/>
    <lineage>
        <taxon>Eukaryota</taxon>
        <taxon>Sar</taxon>
        <taxon>Stramenopiles</taxon>
        <taxon>Oomycota</taxon>
        <taxon>Peronosporomycetes</taxon>
        <taxon>Peronosporales</taxon>
        <taxon>Peronosporaceae</taxon>
        <taxon>Phytophthora</taxon>
    </lineage>
</organism>
<evidence type="ECO:0000313" key="2">
    <source>
        <dbReference type="Proteomes" id="UP000198211"/>
    </source>
</evidence>
<comment type="caution">
    <text evidence="1">The sequence shown here is derived from an EMBL/GenBank/DDBJ whole genome shotgun (WGS) entry which is preliminary data.</text>
</comment>
<dbReference type="Proteomes" id="UP000198211">
    <property type="component" value="Unassembled WGS sequence"/>
</dbReference>
<protein>
    <submittedName>
        <fullName evidence="1">Uncharacterized protein</fullName>
    </submittedName>
</protein>
<dbReference type="AlphaFoldDB" id="A0A225UZV7"/>